<dbReference type="AlphaFoldDB" id="A0A7J9KK64"/>
<proteinExistence type="predicted"/>
<name>A0A7J9KK64_GOSSC</name>
<comment type="caution">
    <text evidence="1">The sequence shown here is derived from an EMBL/GenBank/DDBJ whole genome shotgun (WGS) entry which is preliminary data.</text>
</comment>
<dbReference type="EMBL" id="JABFAF010000001">
    <property type="protein sequence ID" value="MBA0846867.1"/>
    <property type="molecule type" value="Genomic_DNA"/>
</dbReference>
<keyword evidence="2" id="KW-1185">Reference proteome</keyword>
<sequence length="28" mass="3371">MDGRRILAFPNRNIQEDKDEKSVKLLKR</sequence>
<accession>A0A7J9KK64</accession>
<evidence type="ECO:0000313" key="2">
    <source>
        <dbReference type="Proteomes" id="UP000593576"/>
    </source>
</evidence>
<gene>
    <name evidence="1" type="ORF">Goshw_008638</name>
</gene>
<reference evidence="1 2" key="1">
    <citation type="journal article" date="2019" name="Genome Biol. Evol.">
        <title>Insights into the evolution of the New World diploid cottons (Gossypium, subgenus Houzingenia) based on genome sequencing.</title>
        <authorList>
            <person name="Grover C.E."/>
            <person name="Arick M.A. 2nd"/>
            <person name="Thrash A."/>
            <person name="Conover J.L."/>
            <person name="Sanders W.S."/>
            <person name="Peterson D.G."/>
            <person name="Frelichowski J.E."/>
            <person name="Scheffler J.A."/>
            <person name="Scheffler B.E."/>
            <person name="Wendel J.F."/>
        </authorList>
    </citation>
    <scope>NUCLEOTIDE SEQUENCE [LARGE SCALE GENOMIC DNA]</scope>
    <source>
        <strain evidence="1">1</strain>
        <tissue evidence="1">Leaf</tissue>
    </source>
</reference>
<protein>
    <submittedName>
        <fullName evidence="1">Uncharacterized protein</fullName>
    </submittedName>
</protein>
<dbReference type="Proteomes" id="UP000593576">
    <property type="component" value="Unassembled WGS sequence"/>
</dbReference>
<organism evidence="1 2">
    <name type="scientific">Gossypium schwendimanii</name>
    <name type="common">Cotton</name>
    <dbReference type="NCBI Taxonomy" id="34291"/>
    <lineage>
        <taxon>Eukaryota</taxon>
        <taxon>Viridiplantae</taxon>
        <taxon>Streptophyta</taxon>
        <taxon>Embryophyta</taxon>
        <taxon>Tracheophyta</taxon>
        <taxon>Spermatophyta</taxon>
        <taxon>Magnoliopsida</taxon>
        <taxon>eudicotyledons</taxon>
        <taxon>Gunneridae</taxon>
        <taxon>Pentapetalae</taxon>
        <taxon>rosids</taxon>
        <taxon>malvids</taxon>
        <taxon>Malvales</taxon>
        <taxon>Malvaceae</taxon>
        <taxon>Malvoideae</taxon>
        <taxon>Gossypium</taxon>
    </lineage>
</organism>
<evidence type="ECO:0000313" key="1">
    <source>
        <dbReference type="EMBL" id="MBA0846867.1"/>
    </source>
</evidence>